<feature type="compositionally biased region" description="Acidic residues" evidence="1">
    <location>
        <begin position="48"/>
        <end position="60"/>
    </location>
</feature>
<protein>
    <submittedName>
        <fullName evidence="2">Uncharacterized protein</fullName>
    </submittedName>
</protein>
<sequence length="108" mass="12680">MTIPETKTKTLAMASQANSKLVRKTTKQLDEMLQVEIAYRFTPNMDDTSSEEESNNEEETQQLVRYQIINTNHNNQQQHFYSALANQRDRDYTPKLHTEDHPTLRSNH</sequence>
<name>A0AAD9XY02_COLKA</name>
<organism evidence="2 3">
    <name type="scientific">Colletotrichum kahawae</name>
    <name type="common">Coffee berry disease fungus</name>
    <dbReference type="NCBI Taxonomy" id="34407"/>
    <lineage>
        <taxon>Eukaryota</taxon>
        <taxon>Fungi</taxon>
        <taxon>Dikarya</taxon>
        <taxon>Ascomycota</taxon>
        <taxon>Pezizomycotina</taxon>
        <taxon>Sordariomycetes</taxon>
        <taxon>Hypocreomycetidae</taxon>
        <taxon>Glomerellales</taxon>
        <taxon>Glomerellaceae</taxon>
        <taxon>Colletotrichum</taxon>
        <taxon>Colletotrichum gloeosporioides species complex</taxon>
    </lineage>
</organism>
<feature type="region of interest" description="Disordered" evidence="1">
    <location>
        <begin position="82"/>
        <end position="108"/>
    </location>
</feature>
<comment type="caution">
    <text evidence="2">The sequence shown here is derived from an EMBL/GenBank/DDBJ whole genome shotgun (WGS) entry which is preliminary data.</text>
</comment>
<evidence type="ECO:0000313" key="2">
    <source>
        <dbReference type="EMBL" id="KAK2730371.1"/>
    </source>
</evidence>
<evidence type="ECO:0000313" key="3">
    <source>
        <dbReference type="Proteomes" id="UP001281614"/>
    </source>
</evidence>
<reference evidence="2" key="1">
    <citation type="submission" date="2023-02" db="EMBL/GenBank/DDBJ databases">
        <title>Colletotrichum kahawae CIFC_Que2 genome sequencing and assembly.</title>
        <authorList>
            <person name="Baroncelli R."/>
        </authorList>
    </citation>
    <scope>NUCLEOTIDE SEQUENCE</scope>
    <source>
        <strain evidence="2">CIFC_Que2</strain>
    </source>
</reference>
<proteinExistence type="predicted"/>
<keyword evidence="3" id="KW-1185">Reference proteome</keyword>
<feature type="region of interest" description="Disordered" evidence="1">
    <location>
        <begin position="42"/>
        <end position="61"/>
    </location>
</feature>
<feature type="compositionally biased region" description="Basic and acidic residues" evidence="1">
    <location>
        <begin position="87"/>
        <end position="108"/>
    </location>
</feature>
<dbReference type="Proteomes" id="UP001281614">
    <property type="component" value="Unassembled WGS sequence"/>
</dbReference>
<dbReference type="AlphaFoldDB" id="A0AAD9XY02"/>
<evidence type="ECO:0000256" key="1">
    <source>
        <dbReference type="SAM" id="MobiDB-lite"/>
    </source>
</evidence>
<dbReference type="EMBL" id="VYYT01000674">
    <property type="protein sequence ID" value="KAK2730371.1"/>
    <property type="molecule type" value="Genomic_DNA"/>
</dbReference>
<accession>A0AAD9XY02</accession>
<gene>
    <name evidence="2" type="ORF">CKAH01_19108</name>
</gene>